<reference evidence="2" key="1">
    <citation type="journal article" date="2020" name="Nature">
        <title>Giant virus diversity and host interactions through global metagenomics.</title>
        <authorList>
            <person name="Schulz F."/>
            <person name="Roux S."/>
            <person name="Paez-Espino D."/>
            <person name="Jungbluth S."/>
            <person name="Walsh D.A."/>
            <person name="Denef V.J."/>
            <person name="McMahon K.D."/>
            <person name="Konstantinidis K.T."/>
            <person name="Eloe-Fadrosh E.A."/>
            <person name="Kyrpides N.C."/>
            <person name="Woyke T."/>
        </authorList>
    </citation>
    <scope>NUCLEOTIDE SEQUENCE</scope>
    <source>
        <strain evidence="2">GVMAG-M-3300025695-21</strain>
    </source>
</reference>
<protein>
    <submittedName>
        <fullName evidence="2">Uncharacterized protein</fullName>
    </submittedName>
</protein>
<organism evidence="2">
    <name type="scientific">viral metagenome</name>
    <dbReference type="NCBI Taxonomy" id="1070528"/>
    <lineage>
        <taxon>unclassified sequences</taxon>
        <taxon>metagenomes</taxon>
        <taxon>organismal metagenomes</taxon>
    </lineage>
</organism>
<accession>A0A6C0J2C1</accession>
<evidence type="ECO:0000256" key="1">
    <source>
        <dbReference type="SAM" id="MobiDB-lite"/>
    </source>
</evidence>
<sequence>MFKGVKKKLNSGIIGNNNQKRKNSKNKTVFFFLFLYK</sequence>
<feature type="region of interest" description="Disordered" evidence="1">
    <location>
        <begin position="1"/>
        <end position="21"/>
    </location>
</feature>
<proteinExistence type="predicted"/>
<dbReference type="EMBL" id="MN740297">
    <property type="protein sequence ID" value="QHT98815.1"/>
    <property type="molecule type" value="Genomic_DNA"/>
</dbReference>
<dbReference type="AlphaFoldDB" id="A0A6C0J2C1"/>
<evidence type="ECO:0000313" key="2">
    <source>
        <dbReference type="EMBL" id="QHT98815.1"/>
    </source>
</evidence>
<name>A0A6C0J2C1_9ZZZZ</name>